<feature type="domain" description="Tll0287-like" evidence="2">
    <location>
        <begin position="53"/>
        <end position="192"/>
    </location>
</feature>
<feature type="signal peptide" evidence="1">
    <location>
        <begin position="1"/>
        <end position="24"/>
    </location>
</feature>
<organism evidence="3 4">
    <name type="scientific">Cereibacter azotoformans</name>
    <dbReference type="NCBI Taxonomy" id="43057"/>
    <lineage>
        <taxon>Bacteria</taxon>
        <taxon>Pseudomonadati</taxon>
        <taxon>Pseudomonadota</taxon>
        <taxon>Alphaproteobacteria</taxon>
        <taxon>Rhodobacterales</taxon>
        <taxon>Paracoccaceae</taxon>
        <taxon>Cereibacter</taxon>
    </lineage>
</organism>
<evidence type="ECO:0000313" key="4">
    <source>
        <dbReference type="Proteomes" id="UP000244060"/>
    </source>
</evidence>
<dbReference type="EMBL" id="QAOT01000009">
    <property type="protein sequence ID" value="PTR18185.1"/>
    <property type="molecule type" value="Genomic_DNA"/>
</dbReference>
<evidence type="ECO:0000256" key="1">
    <source>
        <dbReference type="SAM" id="SignalP"/>
    </source>
</evidence>
<dbReference type="InterPro" id="IPR021796">
    <property type="entry name" value="Tll0287-like_dom"/>
</dbReference>
<reference evidence="3 4" key="1">
    <citation type="submission" date="2018-04" db="EMBL/GenBank/DDBJ databases">
        <title>Genomic Encyclopedia of Type Strains, Phase III (KMG-III): the genomes of soil and plant-associated and newly described type strains.</title>
        <authorList>
            <person name="Whitman W."/>
        </authorList>
    </citation>
    <scope>NUCLEOTIDE SEQUENCE [LARGE SCALE GENOMIC DNA]</scope>
    <source>
        <strain evidence="3 4">KA25</strain>
    </source>
</reference>
<keyword evidence="1" id="KW-0732">Signal</keyword>
<gene>
    <name evidence="3" type="ORF">C8J28_109143</name>
</gene>
<evidence type="ECO:0000313" key="3">
    <source>
        <dbReference type="EMBL" id="PTR18185.1"/>
    </source>
</evidence>
<accession>A0A2T5K6Y2</accession>
<dbReference type="Proteomes" id="UP000244060">
    <property type="component" value="Unassembled WGS sequence"/>
</dbReference>
<sequence length="194" mass="20676">MDRVAPRIALLLWLAGAAVSPAAAESPDQGADLTTRQEQARAAIKHLQLSLQLALGYAMLEAGPEGAIQTCNLSALPMTDEISGAMGAEIGRTALRLRNPANAPDEWEQEQLHSFEARLAAGEPAAAIEAVRQDETGFRFMKAIPMQDQCAVCHGTEVDPALQERIGKLYPADEATGFRTGDLRGAFTVTIPSP</sequence>
<feature type="chain" id="PRO_5015599657" evidence="1">
    <location>
        <begin position="25"/>
        <end position="194"/>
    </location>
</feature>
<comment type="caution">
    <text evidence="3">The sequence shown here is derived from an EMBL/GenBank/DDBJ whole genome shotgun (WGS) entry which is preliminary data.</text>
</comment>
<dbReference type="Pfam" id="PF11845">
    <property type="entry name" value="Tll0287-like"/>
    <property type="match status" value="1"/>
</dbReference>
<name>A0A2T5K6Y2_9RHOB</name>
<dbReference type="OrthoDB" id="9797588at2"/>
<evidence type="ECO:0000259" key="2">
    <source>
        <dbReference type="Pfam" id="PF11845"/>
    </source>
</evidence>
<keyword evidence="4" id="KW-1185">Reference proteome</keyword>
<dbReference type="RefSeq" id="WP_108221094.1">
    <property type="nucleotide sequence ID" value="NZ_CP090021.1"/>
</dbReference>
<proteinExistence type="predicted"/>
<protein>
    <submittedName>
        <fullName evidence="3">Uncharacterized protein DUF3365</fullName>
    </submittedName>
</protein>
<dbReference type="AlphaFoldDB" id="A0A2T5K6Y2"/>